<feature type="compositionally biased region" description="Basic and acidic residues" evidence="1">
    <location>
        <begin position="338"/>
        <end position="353"/>
    </location>
</feature>
<proteinExistence type="predicted"/>
<feature type="compositionally biased region" description="Polar residues" evidence="1">
    <location>
        <begin position="243"/>
        <end position="252"/>
    </location>
</feature>
<gene>
    <name evidence="2" type="ORF">Tci_616782</name>
</gene>
<name>A0A699JP62_TANCI</name>
<protein>
    <submittedName>
        <fullName evidence="2">Uncharacterized protein</fullName>
    </submittedName>
</protein>
<feature type="region of interest" description="Disordered" evidence="1">
    <location>
        <begin position="222"/>
        <end position="449"/>
    </location>
</feature>
<feature type="compositionally biased region" description="Polar residues" evidence="1">
    <location>
        <begin position="327"/>
        <end position="337"/>
    </location>
</feature>
<sequence>MVMMGSSVLAGIWQKKEEKRGTMSGRETLLNSALCTVNQIESDRGVLCREFWSTIVSFDPFPSTDEPEKCPLKKLLIKFLVLNGQRPLTLDFNTFCSPTCLNYNNGKYVDHPTPEVLGGNYSSIEQVNFIQQLLAYSLNTGTEVDIGEIIYNDLVTKLLNKSRLKYLSYPRFISCALQVFLGSEYTQGKKFRLLPPILSNSNSTKDPSKVTDIELTAHMIAVNNQRDSVSPPPLAANPKKGKSQTVTSTLPKSQGPEASGALSKKSKRPKSKKPPTKTMVTLPKPTEGSEQSHSVSSGTVPDPQDLEIDIQLASMRLPSTLDEGTRKSQPFPESNATHPKDSGGNKQPLDRDITSMTPDEGTTKTTPRPEGSLGDKDSRGNIPPTDIEPIHTLVANPSGTGAKYQDELKKESNEEKVLVVGDDMNEDSHDDANVRTPSPNQTQPEPSHV</sequence>
<reference evidence="2" key="1">
    <citation type="journal article" date="2019" name="Sci. Rep.">
        <title>Draft genome of Tanacetum cinerariifolium, the natural source of mosquito coil.</title>
        <authorList>
            <person name="Yamashiro T."/>
            <person name="Shiraishi A."/>
            <person name="Satake H."/>
            <person name="Nakayama K."/>
        </authorList>
    </citation>
    <scope>NUCLEOTIDE SEQUENCE</scope>
</reference>
<accession>A0A699JP62</accession>
<evidence type="ECO:0000256" key="1">
    <source>
        <dbReference type="SAM" id="MobiDB-lite"/>
    </source>
</evidence>
<feature type="compositionally biased region" description="Basic residues" evidence="1">
    <location>
        <begin position="264"/>
        <end position="275"/>
    </location>
</feature>
<feature type="compositionally biased region" description="Polar residues" evidence="1">
    <location>
        <begin position="435"/>
        <end position="449"/>
    </location>
</feature>
<dbReference type="EMBL" id="BKCJ010425802">
    <property type="protein sequence ID" value="GFA44810.1"/>
    <property type="molecule type" value="Genomic_DNA"/>
</dbReference>
<evidence type="ECO:0000313" key="2">
    <source>
        <dbReference type="EMBL" id="GFA44810.1"/>
    </source>
</evidence>
<organism evidence="2">
    <name type="scientific">Tanacetum cinerariifolium</name>
    <name type="common">Dalmatian daisy</name>
    <name type="synonym">Chrysanthemum cinerariifolium</name>
    <dbReference type="NCBI Taxonomy" id="118510"/>
    <lineage>
        <taxon>Eukaryota</taxon>
        <taxon>Viridiplantae</taxon>
        <taxon>Streptophyta</taxon>
        <taxon>Embryophyta</taxon>
        <taxon>Tracheophyta</taxon>
        <taxon>Spermatophyta</taxon>
        <taxon>Magnoliopsida</taxon>
        <taxon>eudicotyledons</taxon>
        <taxon>Gunneridae</taxon>
        <taxon>Pentapetalae</taxon>
        <taxon>asterids</taxon>
        <taxon>campanulids</taxon>
        <taxon>Asterales</taxon>
        <taxon>Asteraceae</taxon>
        <taxon>Asteroideae</taxon>
        <taxon>Anthemideae</taxon>
        <taxon>Anthemidinae</taxon>
        <taxon>Tanacetum</taxon>
    </lineage>
</organism>
<feature type="compositionally biased region" description="Basic and acidic residues" evidence="1">
    <location>
        <begin position="404"/>
        <end position="417"/>
    </location>
</feature>
<dbReference type="AlphaFoldDB" id="A0A699JP62"/>
<feature type="compositionally biased region" description="Polar residues" evidence="1">
    <location>
        <begin position="288"/>
        <end position="299"/>
    </location>
</feature>
<comment type="caution">
    <text evidence="2">The sequence shown here is derived from an EMBL/GenBank/DDBJ whole genome shotgun (WGS) entry which is preliminary data.</text>
</comment>